<protein>
    <submittedName>
        <fullName evidence="6">Monosaccharide ABC transporter substrate-binding protein, CUT2 family</fullName>
    </submittedName>
</protein>
<keyword evidence="4" id="KW-1133">Transmembrane helix</keyword>
<keyword evidence="4" id="KW-0472">Membrane</keyword>
<gene>
    <name evidence="6" type="ORF">SAMN05216366_13719</name>
</gene>
<reference evidence="6 7" key="1">
    <citation type="submission" date="2016-10" db="EMBL/GenBank/DDBJ databases">
        <authorList>
            <person name="de Groot N.N."/>
        </authorList>
    </citation>
    <scope>NUCLEOTIDE SEQUENCE [LARGE SCALE GENOMIC DNA]</scope>
    <source>
        <strain evidence="6 7">S137</strain>
    </source>
</reference>
<dbReference type="EMBL" id="FNJQ01000037">
    <property type="protein sequence ID" value="SDP68909.1"/>
    <property type="molecule type" value="Genomic_DNA"/>
</dbReference>
<evidence type="ECO:0000256" key="1">
    <source>
        <dbReference type="ARBA" id="ARBA00004196"/>
    </source>
</evidence>
<feature type="domain" description="Periplasmic binding protein" evidence="5">
    <location>
        <begin position="45"/>
        <end position="296"/>
    </location>
</feature>
<dbReference type="GO" id="GO:0030246">
    <property type="term" value="F:carbohydrate binding"/>
    <property type="evidence" value="ECO:0007669"/>
    <property type="project" value="UniProtKB-ARBA"/>
</dbReference>
<name>A0A1H0URL6_SELRU</name>
<keyword evidence="4" id="KW-0812">Transmembrane</keyword>
<evidence type="ECO:0000313" key="7">
    <source>
        <dbReference type="Proteomes" id="UP000182412"/>
    </source>
</evidence>
<organism evidence="6 7">
    <name type="scientific">Selenomonas ruminantium</name>
    <dbReference type="NCBI Taxonomy" id="971"/>
    <lineage>
        <taxon>Bacteria</taxon>
        <taxon>Bacillati</taxon>
        <taxon>Bacillota</taxon>
        <taxon>Negativicutes</taxon>
        <taxon>Selenomonadales</taxon>
        <taxon>Selenomonadaceae</taxon>
        <taxon>Selenomonas</taxon>
    </lineage>
</organism>
<dbReference type="SUPFAM" id="SSF53822">
    <property type="entry name" value="Periplasmic binding protein-like I"/>
    <property type="match status" value="1"/>
</dbReference>
<dbReference type="RefSeq" id="WP_074573319.1">
    <property type="nucleotide sequence ID" value="NZ_FNJQ01000037.1"/>
</dbReference>
<dbReference type="AlphaFoldDB" id="A0A1H0URL6"/>
<evidence type="ECO:0000256" key="2">
    <source>
        <dbReference type="ARBA" id="ARBA00007639"/>
    </source>
</evidence>
<dbReference type="Proteomes" id="UP000182412">
    <property type="component" value="Unassembled WGS sequence"/>
</dbReference>
<accession>A0A1H0URL6</accession>
<dbReference type="GO" id="GO:0030313">
    <property type="term" value="C:cell envelope"/>
    <property type="evidence" value="ECO:0007669"/>
    <property type="project" value="UniProtKB-SubCell"/>
</dbReference>
<dbReference type="PANTHER" id="PTHR46847">
    <property type="entry name" value="D-ALLOSE-BINDING PERIPLASMIC PROTEIN-RELATED"/>
    <property type="match status" value="1"/>
</dbReference>
<evidence type="ECO:0000256" key="3">
    <source>
        <dbReference type="ARBA" id="ARBA00022729"/>
    </source>
</evidence>
<feature type="transmembrane region" description="Helical" evidence="4">
    <location>
        <begin position="7"/>
        <end position="28"/>
    </location>
</feature>
<dbReference type="Gene3D" id="3.40.50.2300">
    <property type="match status" value="2"/>
</dbReference>
<comment type="similarity">
    <text evidence="2">Belongs to the bacterial solute-binding protein 2 family.</text>
</comment>
<dbReference type="PANTHER" id="PTHR46847:SF1">
    <property type="entry name" value="D-ALLOSE-BINDING PERIPLASMIC PROTEIN-RELATED"/>
    <property type="match status" value="1"/>
</dbReference>
<sequence length="321" mass="35583">MERGERLFWSVMGALTIFLTGLIMWQIMQTDFSLRQTEHRRKFGAVYMTLNNPFYEIVDEEIRMEVEKRGDVLLSRDPVLSVERQEEAIKELIDSGVEVIFINPVDSQRIGPALQLAKEAHVLVIAIDTNVEAEDYVATTVVSNNYLAGQQCAQHLLAHATGGNIALLKHSETRSSVERIQGFLDGLNGNPAFKVVAQAECQGQLEQAMPAMQEMLKRHPDINVVMALNDPAAMGAMAALQTVGRLDQVLVYGVDGVPETREMISQGHMIATAGQSPRAIGRQAVEQAYKLLAGEQVPRIFQLPTQLLDKENINTDMGGWD</sequence>
<comment type="subcellular location">
    <subcellularLocation>
        <location evidence="1">Cell envelope</location>
    </subcellularLocation>
</comment>
<evidence type="ECO:0000259" key="5">
    <source>
        <dbReference type="Pfam" id="PF13407"/>
    </source>
</evidence>
<dbReference type="InterPro" id="IPR025997">
    <property type="entry name" value="SBP_2_dom"/>
</dbReference>
<dbReference type="Pfam" id="PF13407">
    <property type="entry name" value="Peripla_BP_4"/>
    <property type="match status" value="1"/>
</dbReference>
<proteinExistence type="inferred from homology"/>
<evidence type="ECO:0000313" key="6">
    <source>
        <dbReference type="EMBL" id="SDP68909.1"/>
    </source>
</evidence>
<evidence type="ECO:0000256" key="4">
    <source>
        <dbReference type="SAM" id="Phobius"/>
    </source>
</evidence>
<dbReference type="CDD" id="cd19971">
    <property type="entry name" value="PBP1_ABC_sugar_binding-like"/>
    <property type="match status" value="1"/>
</dbReference>
<dbReference type="InterPro" id="IPR028082">
    <property type="entry name" value="Peripla_BP_I"/>
</dbReference>
<keyword evidence="3" id="KW-0732">Signal</keyword>